<dbReference type="EMBL" id="WWCP01000026">
    <property type="protein sequence ID" value="MYM84017.1"/>
    <property type="molecule type" value="Genomic_DNA"/>
</dbReference>
<gene>
    <name evidence="1" type="ORF">GTP44_18930</name>
</gene>
<accession>A0A6L8MLA9</accession>
<comment type="caution">
    <text evidence="1">The sequence shown here is derived from an EMBL/GenBank/DDBJ whole genome shotgun (WGS) entry which is preliminary data.</text>
</comment>
<proteinExistence type="predicted"/>
<protein>
    <submittedName>
        <fullName evidence="1">DUF2267 domain-containing protein</fullName>
    </submittedName>
</protein>
<dbReference type="Gene3D" id="1.10.490.110">
    <property type="entry name" value="Uncharacterized conserved protein DUF2267"/>
    <property type="match status" value="1"/>
</dbReference>
<sequence>MPIPFEYQNASRQFDRFIVESRDNAGLATTNMAWNMVVGVFHAFRARLSLAQALIFADALPPVVRALFLENWDPTLPTKEFDTFEAMLDDVRSVRRRHNFSTANAIPAVATALRNNIDMVTFLRALEQLPPAAQNYWLSECNAGQR</sequence>
<evidence type="ECO:0000313" key="2">
    <source>
        <dbReference type="Proteomes" id="UP000474565"/>
    </source>
</evidence>
<dbReference type="Proteomes" id="UP000474565">
    <property type="component" value="Unassembled WGS sequence"/>
</dbReference>
<dbReference type="Pfam" id="PF10025">
    <property type="entry name" value="DUF2267"/>
    <property type="match status" value="1"/>
</dbReference>
<organism evidence="1 2">
    <name type="scientific">Duganella lactea</name>
    <dbReference type="NCBI Taxonomy" id="2692173"/>
    <lineage>
        <taxon>Bacteria</taxon>
        <taxon>Pseudomonadati</taxon>
        <taxon>Pseudomonadota</taxon>
        <taxon>Betaproteobacteria</taxon>
        <taxon>Burkholderiales</taxon>
        <taxon>Oxalobacteraceae</taxon>
        <taxon>Telluria group</taxon>
        <taxon>Duganella</taxon>
    </lineage>
</organism>
<reference evidence="1 2" key="1">
    <citation type="submission" date="2019-12" db="EMBL/GenBank/DDBJ databases">
        <title>Novel species isolated from a subtropical stream in China.</title>
        <authorList>
            <person name="Lu H."/>
        </authorList>
    </citation>
    <scope>NUCLEOTIDE SEQUENCE [LARGE SCALE GENOMIC DNA]</scope>
    <source>
        <strain evidence="1 2">FT50W</strain>
    </source>
</reference>
<dbReference type="InterPro" id="IPR018727">
    <property type="entry name" value="DUF2267"/>
</dbReference>
<name>A0A6L8MLA9_9BURK</name>
<dbReference type="RefSeq" id="WP_161020646.1">
    <property type="nucleotide sequence ID" value="NZ_WWCP01000026.1"/>
</dbReference>
<dbReference type="AlphaFoldDB" id="A0A6L8MLA9"/>
<evidence type="ECO:0000313" key="1">
    <source>
        <dbReference type="EMBL" id="MYM84017.1"/>
    </source>
</evidence>
<dbReference type="InterPro" id="IPR038282">
    <property type="entry name" value="DUF2267_sf"/>
</dbReference>